<feature type="transmembrane region" description="Helical" evidence="1">
    <location>
        <begin position="46"/>
        <end position="69"/>
    </location>
</feature>
<feature type="transmembrane region" description="Helical" evidence="1">
    <location>
        <begin position="17"/>
        <end position="34"/>
    </location>
</feature>
<accession>A0AA40A2D5</accession>
<gene>
    <name evidence="2" type="ORF">B0H67DRAFT_671720</name>
</gene>
<evidence type="ECO:0000313" key="2">
    <source>
        <dbReference type="EMBL" id="KAK0708040.1"/>
    </source>
</evidence>
<dbReference type="EMBL" id="JAUKUA010000006">
    <property type="protein sequence ID" value="KAK0708040.1"/>
    <property type="molecule type" value="Genomic_DNA"/>
</dbReference>
<sequence>STCHSADITQLYECLPIYFPGFLLSITGLCNNFNNTFPSFNSKMKFLYYVAALSSVAHAVPQIRIPYWLQYICNCNNPSTGDIQVAGLCEEVKGVKVSRVWTGVSGVDQTQKTTVCLVAAVLWSEYNPGPDVFTEARCAKTFGVGYNSFCAFYARSLDNPAYPGYPHFPNEV</sequence>
<organism evidence="2 3">
    <name type="scientific">Lasiosphaeris hirsuta</name>
    <dbReference type="NCBI Taxonomy" id="260670"/>
    <lineage>
        <taxon>Eukaryota</taxon>
        <taxon>Fungi</taxon>
        <taxon>Dikarya</taxon>
        <taxon>Ascomycota</taxon>
        <taxon>Pezizomycotina</taxon>
        <taxon>Sordariomycetes</taxon>
        <taxon>Sordariomycetidae</taxon>
        <taxon>Sordariales</taxon>
        <taxon>Lasiosphaeriaceae</taxon>
        <taxon>Lasiosphaeris</taxon>
    </lineage>
</organism>
<proteinExistence type="predicted"/>
<name>A0AA40A2D5_9PEZI</name>
<comment type="caution">
    <text evidence="2">The sequence shown here is derived from an EMBL/GenBank/DDBJ whole genome shotgun (WGS) entry which is preliminary data.</text>
</comment>
<dbReference type="AlphaFoldDB" id="A0AA40A2D5"/>
<dbReference type="Proteomes" id="UP001172102">
    <property type="component" value="Unassembled WGS sequence"/>
</dbReference>
<feature type="non-terminal residue" evidence="2">
    <location>
        <position position="172"/>
    </location>
</feature>
<protein>
    <submittedName>
        <fullName evidence="2">Uncharacterized protein</fullName>
    </submittedName>
</protein>
<reference evidence="2" key="1">
    <citation type="submission" date="2023-06" db="EMBL/GenBank/DDBJ databases">
        <title>Genome-scale phylogeny and comparative genomics of the fungal order Sordariales.</title>
        <authorList>
            <consortium name="Lawrence Berkeley National Laboratory"/>
            <person name="Hensen N."/>
            <person name="Bonometti L."/>
            <person name="Westerberg I."/>
            <person name="Brannstrom I.O."/>
            <person name="Guillou S."/>
            <person name="Cros-Aarteil S."/>
            <person name="Calhoun S."/>
            <person name="Haridas S."/>
            <person name="Kuo A."/>
            <person name="Mondo S."/>
            <person name="Pangilinan J."/>
            <person name="Riley R."/>
            <person name="Labutti K."/>
            <person name="Andreopoulos B."/>
            <person name="Lipzen A."/>
            <person name="Chen C."/>
            <person name="Yanf M."/>
            <person name="Daum C."/>
            <person name="Ng V."/>
            <person name="Clum A."/>
            <person name="Steindorff A."/>
            <person name="Ohm R."/>
            <person name="Martin F."/>
            <person name="Silar P."/>
            <person name="Natvig D."/>
            <person name="Lalanne C."/>
            <person name="Gautier V."/>
            <person name="Ament-Velasquez S.L."/>
            <person name="Kruys A."/>
            <person name="Hutchinson M.I."/>
            <person name="Powell A.J."/>
            <person name="Barry K."/>
            <person name="Miller A.N."/>
            <person name="Grigoriev I.V."/>
            <person name="Debuchy R."/>
            <person name="Gladieux P."/>
            <person name="Thoren M.H."/>
            <person name="Johannesson H."/>
        </authorList>
    </citation>
    <scope>NUCLEOTIDE SEQUENCE</scope>
    <source>
        <strain evidence="2">SMH4607-1</strain>
    </source>
</reference>
<keyword evidence="1" id="KW-0472">Membrane</keyword>
<keyword evidence="1" id="KW-1133">Transmembrane helix</keyword>
<evidence type="ECO:0000256" key="1">
    <source>
        <dbReference type="SAM" id="Phobius"/>
    </source>
</evidence>
<evidence type="ECO:0000313" key="3">
    <source>
        <dbReference type="Proteomes" id="UP001172102"/>
    </source>
</evidence>
<keyword evidence="3" id="KW-1185">Reference proteome</keyword>
<keyword evidence="1" id="KW-0812">Transmembrane</keyword>